<dbReference type="InterPro" id="IPR011050">
    <property type="entry name" value="Pectin_lyase_fold/virulence"/>
</dbReference>
<organism evidence="3 4">
    <name type="scientific">Actinacidiphila polyblastidii</name>
    <dbReference type="NCBI Taxonomy" id="3110430"/>
    <lineage>
        <taxon>Bacteria</taxon>
        <taxon>Bacillati</taxon>
        <taxon>Actinomycetota</taxon>
        <taxon>Actinomycetes</taxon>
        <taxon>Kitasatosporales</taxon>
        <taxon>Streptomycetaceae</taxon>
        <taxon>Actinacidiphila</taxon>
    </lineage>
</organism>
<feature type="transmembrane region" description="Helical" evidence="2">
    <location>
        <begin position="32"/>
        <end position="51"/>
    </location>
</feature>
<reference evidence="3 4" key="1">
    <citation type="submission" date="2023-12" db="EMBL/GenBank/DDBJ databases">
        <title>Streptomyces sp. V4-01.</title>
        <authorList>
            <person name="Somphong A."/>
            <person name="Phongsopitanun W."/>
        </authorList>
    </citation>
    <scope>NUCLEOTIDE SEQUENCE [LARGE SCALE GENOMIC DNA]</scope>
    <source>
        <strain evidence="3 4">V4-01</strain>
    </source>
</reference>
<keyword evidence="2" id="KW-0812">Transmembrane</keyword>
<feature type="region of interest" description="Disordered" evidence="1">
    <location>
        <begin position="75"/>
        <end position="124"/>
    </location>
</feature>
<evidence type="ECO:0000313" key="4">
    <source>
        <dbReference type="Proteomes" id="UP001344658"/>
    </source>
</evidence>
<protein>
    <recommendedName>
        <fullName evidence="5">Right-handed parallel beta-helix repeat-containing protein</fullName>
    </recommendedName>
</protein>
<evidence type="ECO:0008006" key="5">
    <source>
        <dbReference type="Google" id="ProtNLM"/>
    </source>
</evidence>
<proteinExistence type="predicted"/>
<comment type="caution">
    <text evidence="3">The sequence shown here is derived from an EMBL/GenBank/DDBJ whole genome shotgun (WGS) entry which is preliminary data.</text>
</comment>
<sequence length="399" mass="40641">MPAPQRPTHGPESDSESEPAGRRRGPRNRWKPLALVAAGTVLAAVLSVVVATHSSEREPAAARCPVQALTCAPGESEAVDSAPPSAARSAEAGDGVATSGIGRPTPTPRATGHRPKATGGAAGKGGPCTTFESCGFPSAHTTGPRLPMKPHATGAMSVKTDGMVISRWDITGSLDIYANDVTVIDSRITSDNWWGINLRSGYSGLRILHTTITAVAGKGPDNGGVDYAVSNMGTSSIEVGWCDVSVFGDALSMGQGDLHDNYVHDVTPFKNLGGEWQHTNAVISDGGGKGGLSIRHNTLLNPTPVEQGASGSIGLFADTGAVLNVTVQDNWLAGGAYALYAGGPGATGIKVTGNTFSTQYHPGSGGYGPVAAWNAGGSGNVWSDNHMSDGRPVAPGATS</sequence>
<keyword evidence="2" id="KW-1133">Transmembrane helix</keyword>
<gene>
    <name evidence="3" type="ORF">V2S66_22665</name>
</gene>
<dbReference type="Proteomes" id="UP001344658">
    <property type="component" value="Unassembled WGS sequence"/>
</dbReference>
<dbReference type="EMBL" id="JAZEWV010000021">
    <property type="protein sequence ID" value="MEE4544757.1"/>
    <property type="molecule type" value="Genomic_DNA"/>
</dbReference>
<keyword evidence="2" id="KW-0472">Membrane</keyword>
<dbReference type="SUPFAM" id="SSF51126">
    <property type="entry name" value="Pectin lyase-like"/>
    <property type="match status" value="1"/>
</dbReference>
<feature type="region of interest" description="Disordered" evidence="1">
    <location>
        <begin position="1"/>
        <end position="31"/>
    </location>
</feature>
<dbReference type="RefSeq" id="WP_330797838.1">
    <property type="nucleotide sequence ID" value="NZ_JAZEWV010000021.1"/>
</dbReference>
<evidence type="ECO:0000256" key="2">
    <source>
        <dbReference type="SAM" id="Phobius"/>
    </source>
</evidence>
<feature type="compositionally biased region" description="Low complexity" evidence="1">
    <location>
        <begin position="79"/>
        <end position="92"/>
    </location>
</feature>
<accession>A0ABU7PG11</accession>
<keyword evidence="4" id="KW-1185">Reference proteome</keyword>
<name>A0ABU7PG11_9ACTN</name>
<evidence type="ECO:0000256" key="1">
    <source>
        <dbReference type="SAM" id="MobiDB-lite"/>
    </source>
</evidence>
<evidence type="ECO:0000313" key="3">
    <source>
        <dbReference type="EMBL" id="MEE4544757.1"/>
    </source>
</evidence>